<keyword evidence="4" id="KW-1185">Reference proteome</keyword>
<evidence type="ECO:0000259" key="2">
    <source>
        <dbReference type="Pfam" id="PF13453"/>
    </source>
</evidence>
<feature type="compositionally biased region" description="Basic residues" evidence="1">
    <location>
        <begin position="101"/>
        <end position="112"/>
    </location>
</feature>
<dbReference type="EMBL" id="SJPV01000003">
    <property type="protein sequence ID" value="TWU39215.1"/>
    <property type="molecule type" value="Genomic_DNA"/>
</dbReference>
<feature type="domain" description="Transcription factor zinc-finger" evidence="2">
    <location>
        <begin position="1"/>
        <end position="31"/>
    </location>
</feature>
<feature type="compositionally biased region" description="Polar residues" evidence="1">
    <location>
        <begin position="113"/>
        <end position="123"/>
    </location>
</feature>
<feature type="region of interest" description="Disordered" evidence="1">
    <location>
        <begin position="89"/>
        <end position="123"/>
    </location>
</feature>
<gene>
    <name evidence="3" type="ORF">Poly41_20370</name>
</gene>
<comment type="caution">
    <text evidence="3">The sequence shown here is derived from an EMBL/GenBank/DDBJ whole genome shotgun (WGS) entry which is preliminary data.</text>
</comment>
<accession>A0A5C6DSH2</accession>
<evidence type="ECO:0000313" key="3">
    <source>
        <dbReference type="EMBL" id="TWU39215.1"/>
    </source>
</evidence>
<protein>
    <recommendedName>
        <fullName evidence="2">Transcription factor zinc-finger domain-containing protein</fullName>
    </recommendedName>
</protein>
<dbReference type="Pfam" id="PF13453">
    <property type="entry name" value="Zn_ribbon_TFIIB"/>
    <property type="match status" value="2"/>
</dbReference>
<feature type="compositionally biased region" description="Basic and acidic residues" evidence="1">
    <location>
        <begin position="89"/>
        <end position="100"/>
    </location>
</feature>
<dbReference type="Proteomes" id="UP000319143">
    <property type="component" value="Unassembled WGS sequence"/>
</dbReference>
<reference evidence="3 4" key="1">
    <citation type="submission" date="2019-02" db="EMBL/GenBank/DDBJ databases">
        <title>Deep-cultivation of Planctomycetes and their phenomic and genomic characterization uncovers novel biology.</title>
        <authorList>
            <person name="Wiegand S."/>
            <person name="Jogler M."/>
            <person name="Boedeker C."/>
            <person name="Pinto D."/>
            <person name="Vollmers J."/>
            <person name="Rivas-Marin E."/>
            <person name="Kohn T."/>
            <person name="Peeters S.H."/>
            <person name="Heuer A."/>
            <person name="Rast P."/>
            <person name="Oberbeckmann S."/>
            <person name="Bunk B."/>
            <person name="Jeske O."/>
            <person name="Meyerdierks A."/>
            <person name="Storesund J.E."/>
            <person name="Kallscheuer N."/>
            <person name="Luecker S."/>
            <person name="Lage O.M."/>
            <person name="Pohl T."/>
            <person name="Merkel B.J."/>
            <person name="Hornburger P."/>
            <person name="Mueller R.-W."/>
            <person name="Bruemmer F."/>
            <person name="Labrenz M."/>
            <person name="Spormann A.M."/>
            <person name="Op Den Camp H."/>
            <person name="Overmann J."/>
            <person name="Amann R."/>
            <person name="Jetten M.S.M."/>
            <person name="Mascher T."/>
            <person name="Medema M.H."/>
            <person name="Devos D.P."/>
            <person name="Kaster A.-K."/>
            <person name="Ovreas L."/>
            <person name="Rohde M."/>
            <person name="Galperin M.Y."/>
            <person name="Jogler C."/>
        </authorList>
    </citation>
    <scope>NUCLEOTIDE SEQUENCE [LARGE SCALE GENOMIC DNA]</scope>
    <source>
        <strain evidence="3 4">Poly41</strain>
    </source>
</reference>
<sequence length="154" mass="16527">MESMFAADVEIDRCIHCQSVWLDPGELNAVASASPNQLGHVSVLELAGCKLQCPRCNHNDFCALEFASLSVARCNGCGGVHVDKGTLEKLADTRHGSQTEKKRKARPRKRNGANRSNKNQKSVIQESGECAGAFVADTVVGGVIELLITAVLHL</sequence>
<organism evidence="3 4">
    <name type="scientific">Novipirellula artificiosorum</name>
    <dbReference type="NCBI Taxonomy" id="2528016"/>
    <lineage>
        <taxon>Bacteria</taxon>
        <taxon>Pseudomonadati</taxon>
        <taxon>Planctomycetota</taxon>
        <taxon>Planctomycetia</taxon>
        <taxon>Pirellulales</taxon>
        <taxon>Pirellulaceae</taxon>
        <taxon>Novipirellula</taxon>
    </lineage>
</organism>
<name>A0A5C6DSH2_9BACT</name>
<evidence type="ECO:0000256" key="1">
    <source>
        <dbReference type="SAM" id="MobiDB-lite"/>
    </source>
</evidence>
<proteinExistence type="predicted"/>
<evidence type="ECO:0000313" key="4">
    <source>
        <dbReference type="Proteomes" id="UP000319143"/>
    </source>
</evidence>
<dbReference type="AlphaFoldDB" id="A0A5C6DSH2"/>
<dbReference type="InterPro" id="IPR027392">
    <property type="entry name" value="TF_Znf"/>
</dbReference>
<feature type="domain" description="Transcription factor zinc-finger" evidence="2">
    <location>
        <begin position="52"/>
        <end position="92"/>
    </location>
</feature>